<evidence type="ECO:0000256" key="1">
    <source>
        <dbReference type="SAM" id="MobiDB-lite"/>
    </source>
</evidence>
<sequence length="1050" mass="117275">MASLFRDLSLGHSKRESPPLKPPLKPQQLSIMPPKPTITTADLDSPLGQLATQLTDPDLRSTAYEIFVAVCRTSSGKPLTYTPNPSNSDSTTNHSNHSPNSPALQRSLTSAAASKMKKALGLKSPGSGSRKSPGSGSSSGSGQGKVRRALTVGELMRAQMRVSETVDSRIRRALLRIAAGQGKTLSSKLRLLDSYAFDRLFLLYLSVESFIVCSAEVAFDHSHVHGCFGPLLMCLLQVGRRIESVVLPLELLQQLKLSDFTDQQEYEVWQKRTMKVLEAGLLLHPHVPLDRSNPTSQRLRQIIQGAMDRPIETGKNNESMQVLRSAVMSLASRSDGSLSEICHWADGIPLNLRLYEMLLQACFDVNDETSVIDEIDELMEHIKKTWTILGMNQMLHNLCFTWVLFHRFVATGQAETDLLDAADGQLAEVARDAKTTKDPQYSKILSSTLSSILGWAEKRLLAYHDTFDSRNVETMQGIVSLGVSAAKILVEDISNEYRRKRKGEVDVVRTRIDTYIRSSLRTAFAQRMEKADSSRRASKNQPNPLPVLAILAKDVGELAVNEKQVFSPILKRWHPFSAGVAVATLHACYGNEIKQFISGIAELTPDAVQVLRAADKLEKDLVQIAVEDSVDSDDGGKAIIREMPPYEAEAAIADLVKAWIKARLDRLKEWVDRNLQQEVWNPQANQEGYAPSAVEVLRIIDETLDAYFQLPIPMHPVLLPDLMTGLDRCLQYYATKAKSGCGSRNTYVPTMPALTRCTMESKFAWKKKEKSANTQKRNSQVAIMNGDNSFGVPQLCVRINTLHRIRSELDVLEKRIITHLRNSESAHAEDFSNGLAKKFELTPAACIEGVQALSEAVAYKIVFHDLSHVFWDGLYVGEPSSSRIEPFIQEVERNLLIISNIIHERVRPRVVTDIMRASFDGFLLVLLAGGPSRAFMCQDSQVIEDDFKSLKDLFWANGDGLHTDLIDKFSTTVRSILPLFRTDTESLIERYRRVTLETYGSSARSKLPLPPTSGQWNPTDPNTLLRMLCYRNDEAASRYLKKTYNLPKKL</sequence>
<organism evidence="4 5">
    <name type="scientific">Populus tomentosa</name>
    <name type="common">Chinese white poplar</name>
    <dbReference type="NCBI Taxonomy" id="118781"/>
    <lineage>
        <taxon>Eukaryota</taxon>
        <taxon>Viridiplantae</taxon>
        <taxon>Streptophyta</taxon>
        <taxon>Embryophyta</taxon>
        <taxon>Tracheophyta</taxon>
        <taxon>Spermatophyta</taxon>
        <taxon>Magnoliopsida</taxon>
        <taxon>eudicotyledons</taxon>
        <taxon>Gunneridae</taxon>
        <taxon>Pentapetalae</taxon>
        <taxon>rosids</taxon>
        <taxon>fabids</taxon>
        <taxon>Malpighiales</taxon>
        <taxon>Salicaceae</taxon>
        <taxon>Saliceae</taxon>
        <taxon>Populus</taxon>
    </lineage>
</organism>
<feature type="domain" description="MHD1" evidence="2">
    <location>
        <begin position="608"/>
        <end position="751"/>
    </location>
</feature>
<evidence type="ECO:0000313" key="4">
    <source>
        <dbReference type="EMBL" id="KAG6770604.1"/>
    </source>
</evidence>
<dbReference type="PROSITE" id="PS51258">
    <property type="entry name" value="MHD1"/>
    <property type="match status" value="1"/>
</dbReference>
<accession>A0A8X8CXR1</accession>
<name>A0A8X8CXR1_POPTO</name>
<dbReference type="InterPro" id="IPR014770">
    <property type="entry name" value="Munc13_1"/>
</dbReference>
<dbReference type="EMBL" id="JAAWWB010000012">
    <property type="protein sequence ID" value="KAG6770604.1"/>
    <property type="molecule type" value="Genomic_DNA"/>
</dbReference>
<dbReference type="PANTHER" id="PTHR31280:SF4">
    <property type="entry name" value="ELONGATION FACTOR TS (DUF810)"/>
    <property type="match status" value="1"/>
</dbReference>
<proteinExistence type="predicted"/>
<dbReference type="InterPro" id="IPR057984">
    <property type="entry name" value="PATROL1_C"/>
</dbReference>
<dbReference type="Proteomes" id="UP000886885">
    <property type="component" value="Chromosome 6D"/>
</dbReference>
<evidence type="ECO:0000313" key="5">
    <source>
        <dbReference type="Proteomes" id="UP000886885"/>
    </source>
</evidence>
<dbReference type="Pfam" id="PF25761">
    <property type="entry name" value="TPR_PATROL1"/>
    <property type="match status" value="1"/>
</dbReference>
<comment type="caution">
    <text evidence="4">The sequence shown here is derived from an EMBL/GenBank/DDBJ whole genome shotgun (WGS) entry which is preliminary data.</text>
</comment>
<gene>
    <name evidence="4" type="ORF">POTOM_026290</name>
</gene>
<dbReference type="InterPro" id="IPR014772">
    <property type="entry name" value="Munc13_dom-2"/>
</dbReference>
<evidence type="ECO:0008006" key="6">
    <source>
        <dbReference type="Google" id="ProtNLM"/>
    </source>
</evidence>
<feature type="compositionally biased region" description="Low complexity" evidence="1">
    <location>
        <begin position="82"/>
        <end position="102"/>
    </location>
</feature>
<dbReference type="OrthoDB" id="2015333at2759"/>
<feature type="compositionally biased region" description="Low complexity" evidence="1">
    <location>
        <begin position="121"/>
        <end position="136"/>
    </location>
</feature>
<dbReference type="InterPro" id="IPR008528">
    <property type="entry name" value="unc-13_homologue"/>
</dbReference>
<dbReference type="PANTHER" id="PTHR31280">
    <property type="entry name" value="PROTEIN UNC-13 HOMOLOG"/>
    <property type="match status" value="1"/>
</dbReference>
<evidence type="ECO:0000259" key="3">
    <source>
        <dbReference type="PROSITE" id="PS51259"/>
    </source>
</evidence>
<feature type="region of interest" description="Disordered" evidence="1">
    <location>
        <begin position="75"/>
        <end position="146"/>
    </location>
</feature>
<keyword evidence="5" id="KW-1185">Reference proteome</keyword>
<dbReference type="PROSITE" id="PS51259">
    <property type="entry name" value="MHD2"/>
    <property type="match status" value="1"/>
</dbReference>
<protein>
    <recommendedName>
        <fullName evidence="6">Protein unc-13 homolog</fullName>
    </recommendedName>
</protein>
<reference evidence="4" key="1">
    <citation type="journal article" date="2020" name="bioRxiv">
        <title>Hybrid origin of Populus tomentosa Carr. identified through genome sequencing and phylogenomic analysis.</title>
        <authorList>
            <person name="An X."/>
            <person name="Gao K."/>
            <person name="Chen Z."/>
            <person name="Li J."/>
            <person name="Yang X."/>
            <person name="Yang X."/>
            <person name="Zhou J."/>
            <person name="Guo T."/>
            <person name="Zhao T."/>
            <person name="Huang S."/>
            <person name="Miao D."/>
            <person name="Khan W.U."/>
            <person name="Rao P."/>
            <person name="Ye M."/>
            <person name="Lei B."/>
            <person name="Liao W."/>
            <person name="Wang J."/>
            <person name="Ji L."/>
            <person name="Li Y."/>
            <person name="Guo B."/>
            <person name="Mustafa N.S."/>
            <person name="Li S."/>
            <person name="Yun Q."/>
            <person name="Keller S.R."/>
            <person name="Mao J."/>
            <person name="Zhang R."/>
            <person name="Strauss S.H."/>
        </authorList>
    </citation>
    <scope>NUCLEOTIDE SEQUENCE</scope>
    <source>
        <strain evidence="4">GM15</strain>
        <tissue evidence="4">Leaf</tissue>
    </source>
</reference>
<feature type="region of interest" description="Disordered" evidence="1">
    <location>
        <begin position="1"/>
        <end position="43"/>
    </location>
</feature>
<feature type="compositionally biased region" description="Polar residues" evidence="1">
    <location>
        <begin position="103"/>
        <end position="112"/>
    </location>
</feature>
<evidence type="ECO:0000259" key="2">
    <source>
        <dbReference type="PROSITE" id="PS51258"/>
    </source>
</evidence>
<feature type="domain" description="MHD2" evidence="3">
    <location>
        <begin position="881"/>
        <end position="991"/>
    </location>
</feature>
<dbReference type="AlphaFoldDB" id="A0A8X8CXR1"/>